<dbReference type="EMBL" id="JAODAN010000004">
    <property type="protein sequence ID" value="KAK1925046.1"/>
    <property type="molecule type" value="Genomic_DNA"/>
</dbReference>
<organism evidence="2 3">
    <name type="scientific">Papiliotrema laurentii</name>
    <name type="common">Cryptococcus laurentii</name>
    <dbReference type="NCBI Taxonomy" id="5418"/>
    <lineage>
        <taxon>Eukaryota</taxon>
        <taxon>Fungi</taxon>
        <taxon>Dikarya</taxon>
        <taxon>Basidiomycota</taxon>
        <taxon>Agaricomycotina</taxon>
        <taxon>Tremellomycetes</taxon>
        <taxon>Tremellales</taxon>
        <taxon>Rhynchogastremaceae</taxon>
        <taxon>Papiliotrema</taxon>
    </lineage>
</organism>
<accession>A0AAD9FRU6</accession>
<evidence type="ECO:0000313" key="3">
    <source>
        <dbReference type="Proteomes" id="UP001182556"/>
    </source>
</evidence>
<sequence length="164" mass="17876">MTREGSSVVRRGDKIVRLWTYLVHVETRRSPMITSSMLRVPPRLAKPGVFALAMLGICLSPSRSILTKGADGNGTRVESSSEVGRRCSVHTTRPVDGRPMGSGMIDSENEGGVFGEDDISPRSLLSWIYFECFPTTSPRMSSDADYGSRCIADESGGWGEMGRV</sequence>
<evidence type="ECO:0000313" key="2">
    <source>
        <dbReference type="EMBL" id="KAK1925046.1"/>
    </source>
</evidence>
<comment type="caution">
    <text evidence="2">The sequence shown here is derived from an EMBL/GenBank/DDBJ whole genome shotgun (WGS) entry which is preliminary data.</text>
</comment>
<reference evidence="2" key="1">
    <citation type="submission" date="2023-02" db="EMBL/GenBank/DDBJ databases">
        <title>Identification and recombinant expression of a fungal hydrolase from Papiliotrema laurentii that hydrolyzes apple cutin and clears colloidal polyester polyurethane.</title>
        <authorList>
            <consortium name="DOE Joint Genome Institute"/>
            <person name="Roman V.A."/>
            <person name="Bojanowski C."/>
            <person name="Crable B.R."/>
            <person name="Wagner D.N."/>
            <person name="Hung C.S."/>
            <person name="Nadeau L.J."/>
            <person name="Schratz L."/>
            <person name="Haridas S."/>
            <person name="Pangilinan J."/>
            <person name="Lipzen A."/>
            <person name="Na H."/>
            <person name="Yan M."/>
            <person name="Ng V."/>
            <person name="Grigoriev I.V."/>
            <person name="Spatafora J.W."/>
            <person name="Barlow D."/>
            <person name="Biffinger J."/>
            <person name="Kelley-Loughnane N."/>
            <person name="Varaljay V.A."/>
            <person name="Crookes-Goodson W.J."/>
        </authorList>
    </citation>
    <scope>NUCLEOTIDE SEQUENCE</scope>
    <source>
        <strain evidence="2">5307AH</strain>
    </source>
</reference>
<dbReference type="AlphaFoldDB" id="A0AAD9FRU6"/>
<dbReference type="Proteomes" id="UP001182556">
    <property type="component" value="Unassembled WGS sequence"/>
</dbReference>
<protein>
    <submittedName>
        <fullName evidence="2">Uncharacterized protein</fullName>
    </submittedName>
</protein>
<feature type="region of interest" description="Disordered" evidence="1">
    <location>
        <begin position="69"/>
        <end position="102"/>
    </location>
</feature>
<name>A0AAD9FRU6_PAPLA</name>
<keyword evidence="3" id="KW-1185">Reference proteome</keyword>
<evidence type="ECO:0000256" key="1">
    <source>
        <dbReference type="SAM" id="MobiDB-lite"/>
    </source>
</evidence>
<gene>
    <name evidence="2" type="ORF">DB88DRAFT_247851</name>
</gene>
<proteinExistence type="predicted"/>